<feature type="compositionally biased region" description="Polar residues" evidence="4">
    <location>
        <begin position="21"/>
        <end position="30"/>
    </location>
</feature>
<dbReference type="EMBL" id="JAIFTL010000026">
    <property type="protein sequence ID" value="KAG9326116.1"/>
    <property type="molecule type" value="Genomic_DNA"/>
</dbReference>
<evidence type="ECO:0000256" key="1">
    <source>
        <dbReference type="ARBA" id="ARBA00022679"/>
    </source>
</evidence>
<feature type="region of interest" description="Disordered" evidence="4">
    <location>
        <begin position="1000"/>
        <end position="1124"/>
    </location>
</feature>
<dbReference type="GO" id="GO:0006004">
    <property type="term" value="P:fucose metabolic process"/>
    <property type="evidence" value="ECO:0007669"/>
    <property type="project" value="UniProtKB-KW"/>
</dbReference>
<protein>
    <submittedName>
        <fullName evidence="6">Uncharacterized protein</fullName>
    </submittedName>
</protein>
<organism evidence="6 7">
    <name type="scientific">Mortierella alpina</name>
    <name type="common">Oleaginous fungus</name>
    <name type="synonym">Mortierella renispora</name>
    <dbReference type="NCBI Taxonomy" id="64518"/>
    <lineage>
        <taxon>Eukaryota</taxon>
        <taxon>Fungi</taxon>
        <taxon>Fungi incertae sedis</taxon>
        <taxon>Mucoromycota</taxon>
        <taxon>Mortierellomycotina</taxon>
        <taxon>Mortierellomycetes</taxon>
        <taxon>Mortierellales</taxon>
        <taxon>Mortierellaceae</taxon>
        <taxon>Mortierella</taxon>
    </lineage>
</organism>
<evidence type="ECO:0000256" key="4">
    <source>
        <dbReference type="SAM" id="MobiDB-lite"/>
    </source>
</evidence>
<keyword evidence="5" id="KW-0472">Membrane</keyword>
<accession>A0A9P8AB86</accession>
<dbReference type="Gene3D" id="3.40.50.11350">
    <property type="match status" value="1"/>
</dbReference>
<keyword evidence="5" id="KW-0812">Transmembrane</keyword>
<evidence type="ECO:0000313" key="7">
    <source>
        <dbReference type="Proteomes" id="UP000717515"/>
    </source>
</evidence>
<feature type="region of interest" description="Disordered" evidence="4">
    <location>
        <begin position="1"/>
        <end position="34"/>
    </location>
</feature>
<evidence type="ECO:0000313" key="6">
    <source>
        <dbReference type="EMBL" id="KAG9326116.1"/>
    </source>
</evidence>
<keyword evidence="5" id="KW-1133">Transmembrane helix</keyword>
<dbReference type="GO" id="GO:0016740">
    <property type="term" value="F:transferase activity"/>
    <property type="evidence" value="ECO:0007669"/>
    <property type="project" value="UniProtKB-KW"/>
</dbReference>
<feature type="transmembrane region" description="Helical" evidence="5">
    <location>
        <begin position="48"/>
        <end position="69"/>
    </location>
</feature>
<dbReference type="CDD" id="cd11296">
    <property type="entry name" value="O-FucT_like"/>
    <property type="match status" value="1"/>
</dbReference>
<dbReference type="AlphaFoldDB" id="A0A9P8AB86"/>
<feature type="region of interest" description="Disordered" evidence="4">
    <location>
        <begin position="913"/>
        <end position="940"/>
    </location>
</feature>
<feature type="compositionally biased region" description="Low complexity" evidence="4">
    <location>
        <begin position="373"/>
        <end position="383"/>
    </location>
</feature>
<feature type="compositionally biased region" description="Basic and acidic residues" evidence="4">
    <location>
        <begin position="1048"/>
        <end position="1070"/>
    </location>
</feature>
<dbReference type="Proteomes" id="UP000717515">
    <property type="component" value="Unassembled WGS sequence"/>
</dbReference>
<feature type="compositionally biased region" description="Pro residues" evidence="4">
    <location>
        <begin position="959"/>
        <end position="973"/>
    </location>
</feature>
<keyword evidence="2" id="KW-0294">Fucose metabolism</keyword>
<feature type="compositionally biased region" description="Low complexity" evidence="4">
    <location>
        <begin position="974"/>
        <end position="983"/>
    </location>
</feature>
<evidence type="ECO:0000256" key="2">
    <source>
        <dbReference type="ARBA" id="ARBA00023253"/>
    </source>
</evidence>
<feature type="region of interest" description="Disordered" evidence="4">
    <location>
        <begin position="364"/>
        <end position="385"/>
    </location>
</feature>
<feature type="transmembrane region" description="Helical" evidence="5">
    <location>
        <begin position="824"/>
        <end position="841"/>
    </location>
</feature>
<feature type="compositionally biased region" description="Low complexity" evidence="4">
    <location>
        <begin position="1096"/>
        <end position="1124"/>
    </location>
</feature>
<comment type="caution">
    <text evidence="6">The sequence shown here is derived from an EMBL/GenBank/DDBJ whole genome shotgun (WGS) entry which is preliminary data.</text>
</comment>
<proteinExistence type="predicted"/>
<keyword evidence="3" id="KW-0119">Carbohydrate metabolism</keyword>
<feature type="region of interest" description="Disordered" evidence="4">
    <location>
        <begin position="179"/>
        <end position="204"/>
    </location>
</feature>
<keyword evidence="1" id="KW-0808">Transferase</keyword>
<feature type="compositionally biased region" description="Polar residues" evidence="4">
    <location>
        <begin position="78"/>
        <end position="98"/>
    </location>
</feature>
<evidence type="ECO:0000256" key="5">
    <source>
        <dbReference type="SAM" id="Phobius"/>
    </source>
</evidence>
<dbReference type="Pfam" id="PF10250">
    <property type="entry name" value="O-FucT"/>
    <property type="match status" value="1"/>
</dbReference>
<feature type="compositionally biased region" description="Polar residues" evidence="4">
    <location>
        <begin position="1017"/>
        <end position="1047"/>
    </location>
</feature>
<dbReference type="InterPro" id="IPR019378">
    <property type="entry name" value="GDP-Fuc_O-FucTrfase"/>
</dbReference>
<feature type="region of interest" description="Disordered" evidence="4">
    <location>
        <begin position="952"/>
        <end position="983"/>
    </location>
</feature>
<name>A0A9P8AB86_MORAP</name>
<reference evidence="6" key="1">
    <citation type="submission" date="2021-07" db="EMBL/GenBank/DDBJ databases">
        <title>Draft genome of Mortierella alpina, strain LL118, isolated from an aspen leaf litter sample.</title>
        <authorList>
            <person name="Yang S."/>
            <person name="Vinatzer B.A."/>
        </authorList>
    </citation>
    <scope>NUCLEOTIDE SEQUENCE</scope>
    <source>
        <strain evidence="6">LL118</strain>
    </source>
</reference>
<evidence type="ECO:0000256" key="3">
    <source>
        <dbReference type="ARBA" id="ARBA00023277"/>
    </source>
</evidence>
<feature type="region of interest" description="Disordered" evidence="4">
    <location>
        <begin position="78"/>
        <end position="114"/>
    </location>
</feature>
<sequence length="1124" mass="123244">MTTGPSIPYHVLHSRPETKRNVPSSSSANPTLPLYHSRNMKKWGRVSITRAILLVSASIIFLTFLHISYTTRHSLFSATDPDSQQEAPTSSKSANIDISPSKDSDSNGSNPSGTIILNSELTSTVRYDNGAQTKIFKAAFFKDAVAAKKDMGSFMHTLATQSWWIRVPTVASDRVINSDLNNENNSELGDENAKEEDDHRDQRNNAVRVSGRYFTYLPMGGGNNQFISLQKAALLAKDLNRTLILPSISPNSHIKSWAGPRYSMFYDIDSFTAKSGVPVIEWHDLKQTPETVPDNFAHHWLDFSEDFPCIPNGGIGTGTREHTLFDHFRPQFLLNYSAIILPEDKTHGKVTDYKYARDVLLKDSLPTAPTPGGPETTTAEPGADPNMWKCLSSPYALVGPDVGDRTWSEVGTHLRFNDKTEAMVDDILDVLLGPVENTVESAVIAKTKPFRPHPEFIVIHLRRGDIVTKCPAEVAEKDCVVQIEEIAEKVDEIEKQRRIAALATHKTSNQDEASFQHKRLPVLVATNEKQVGELEKLNRLGWILLDHGDEEKDDQGKVKPSSTKKLGTMSRLGPWFPPMLDAVLLTRGNYLIGMQNSRMSTLAVQRDDSDGCFFKGGSCNTDERCFITNVGSSCRKYTPPAQYPVTGPDVQNPPGWYLSSVYPAVRYTGLLANQTQGANCTTIPIPPNSSYDRLINFIYYFDLGKMVGELDAKYYSTLVQYRGNCFEGFYCSPLSDLKGEPVRGELPGTCQPVKADGEPCLASNMCSNWHIGADRTYNEQYRCQPPVVKPANWTVSGTCTSLNVGTGVVNLNENREIQSTARTYLLSTLLLFCLVFLFMWYRRQKTRQRARENFMLGDNGSLHDSMGLYQQRVGGVNRRPDENDNGELPTYGMHRRDERVTGPAAEEIGMYSFASANPPPTASTNNVHPPSSAARPVQQNYPFPMTHPAMMNTLLAPGTTPPPGALYPPPSSEPTPLTAQQAEAAAIAAAAAAALPTPRPAAASLQEGGLLPPAYEPSTTQSSALSTTNTPVTTTAEFSRSGAQTIDTDGKTKASGDRATDEKRAQEDQHQGSLLPDTKEKALFAEDDEKDSDQVSTSSGSAASGSGSNSAIRSISGSSTKKQE</sequence>
<gene>
    <name evidence="6" type="ORF">KVV02_002804</name>
</gene>